<comment type="caution">
    <text evidence="1">The sequence shown here is derived from an EMBL/GenBank/DDBJ whole genome shotgun (WGS) entry which is preliminary data.</text>
</comment>
<dbReference type="AlphaFoldDB" id="A0A0A0M999"/>
<keyword evidence="2" id="KW-1185">Reference proteome</keyword>
<protein>
    <submittedName>
        <fullName evidence="1">PAAR motif family protein</fullName>
    </submittedName>
</protein>
<name>A0A0A0M999_9GAMM</name>
<sequence length="84" mass="8517">MWIVVGDPTSSGGKVITGSPFTAIDGKPVARITDSASCPTHQGSFPIVDGDPTCIVDGQPVALHGSKLSCGCSVLGVEQIRVHG</sequence>
<dbReference type="Pfam" id="PF05488">
    <property type="entry name" value="PAAR_motif"/>
    <property type="match status" value="1"/>
</dbReference>
<dbReference type="Gene3D" id="2.60.200.60">
    <property type="match status" value="1"/>
</dbReference>
<evidence type="ECO:0000313" key="1">
    <source>
        <dbReference type="EMBL" id="KGO99618.1"/>
    </source>
</evidence>
<dbReference type="eggNOG" id="COG4104">
    <property type="taxonomic scope" value="Bacteria"/>
</dbReference>
<organism evidence="1 2">
    <name type="scientific">Lysobacter defluvii IMMIB APB-9 = DSM 18482</name>
    <dbReference type="NCBI Taxonomy" id="1385515"/>
    <lineage>
        <taxon>Bacteria</taxon>
        <taxon>Pseudomonadati</taxon>
        <taxon>Pseudomonadota</taxon>
        <taxon>Gammaproteobacteria</taxon>
        <taxon>Lysobacterales</taxon>
        <taxon>Lysobacteraceae</taxon>
        <taxon>Novilysobacter</taxon>
    </lineage>
</organism>
<dbReference type="Proteomes" id="UP000030003">
    <property type="component" value="Unassembled WGS sequence"/>
</dbReference>
<accession>A0A0A0M999</accession>
<reference evidence="1 2" key="1">
    <citation type="submission" date="2013-08" db="EMBL/GenBank/DDBJ databases">
        <title>Genomic analysis of Lysobacter defluvii.</title>
        <authorList>
            <person name="Wang Q."/>
            <person name="Wang G."/>
        </authorList>
    </citation>
    <scope>NUCLEOTIDE SEQUENCE [LARGE SCALE GENOMIC DNA]</scope>
    <source>
        <strain evidence="1 2">IMMIB APB-9</strain>
    </source>
</reference>
<evidence type="ECO:0000313" key="2">
    <source>
        <dbReference type="Proteomes" id="UP000030003"/>
    </source>
</evidence>
<gene>
    <name evidence="1" type="ORF">N791_02700</name>
</gene>
<dbReference type="EMBL" id="AVBH01000008">
    <property type="protein sequence ID" value="KGO99618.1"/>
    <property type="molecule type" value="Genomic_DNA"/>
</dbReference>
<dbReference type="CDD" id="cd14744">
    <property type="entry name" value="PAAR_CT_2"/>
    <property type="match status" value="1"/>
</dbReference>
<dbReference type="OrthoDB" id="9204728at2"/>
<dbReference type="STRING" id="1385515.GCA_000423325_00107"/>
<proteinExistence type="predicted"/>
<dbReference type="InterPro" id="IPR008727">
    <property type="entry name" value="PAAR_motif"/>
</dbReference>